<proteinExistence type="predicted"/>
<evidence type="ECO:0000313" key="1">
    <source>
        <dbReference type="EMBL" id="CAA0081142.1"/>
    </source>
</evidence>
<dbReference type="EMBL" id="CACSIK010000001">
    <property type="protein sequence ID" value="CAA0081142.1"/>
    <property type="molecule type" value="Genomic_DNA"/>
</dbReference>
<sequence>MTNCGKPLSPICIQNPFIYTYFQNVSIFSRFLYITQKHVDYFNFFEHVFLSCRYYRQDKITPPFILRLALS</sequence>
<reference evidence="3 4" key="1">
    <citation type="submission" date="2019-11" db="EMBL/GenBank/DDBJ databases">
        <authorList>
            <person name="Holert J."/>
        </authorList>
    </citation>
    <scope>NUCLEOTIDE SEQUENCE [LARGE SCALE GENOMIC DNA]</scope>
    <source>
        <strain evidence="2">BC3_2A</strain>
        <strain evidence="1">SB11_1A</strain>
    </source>
</reference>
<organism evidence="2 4">
    <name type="scientific">Zhongshania aliphaticivorans</name>
    <dbReference type="NCBI Taxonomy" id="1470434"/>
    <lineage>
        <taxon>Bacteria</taxon>
        <taxon>Pseudomonadati</taxon>
        <taxon>Pseudomonadota</taxon>
        <taxon>Gammaproteobacteria</taxon>
        <taxon>Cellvibrionales</taxon>
        <taxon>Spongiibacteraceae</taxon>
        <taxon>Zhongshania</taxon>
    </lineage>
</organism>
<dbReference type="EMBL" id="CACSIM010000001">
    <property type="protein sequence ID" value="CAA0085247.1"/>
    <property type="molecule type" value="Genomic_DNA"/>
</dbReference>
<evidence type="ECO:0000313" key="2">
    <source>
        <dbReference type="EMBL" id="CAA0085247.1"/>
    </source>
</evidence>
<gene>
    <name evidence="1" type="ORF">IHBHHGIJ_00274</name>
    <name evidence="2" type="ORF">KFEGEMFD_00876</name>
</gene>
<name>A0A5S9N8J3_9GAMM</name>
<dbReference type="Proteomes" id="UP000439591">
    <property type="component" value="Unassembled WGS sequence"/>
</dbReference>
<keyword evidence="3" id="KW-1185">Reference proteome</keyword>
<accession>A0A5S9N8J3</accession>
<evidence type="ECO:0000313" key="4">
    <source>
        <dbReference type="Proteomes" id="UP000439591"/>
    </source>
</evidence>
<dbReference type="AlphaFoldDB" id="A0A5S9N8J3"/>
<evidence type="ECO:0000313" key="3">
    <source>
        <dbReference type="Proteomes" id="UP000435877"/>
    </source>
</evidence>
<protein>
    <submittedName>
        <fullName evidence="2">Uncharacterized protein</fullName>
    </submittedName>
</protein>
<dbReference type="Proteomes" id="UP000435877">
    <property type="component" value="Unassembled WGS sequence"/>
</dbReference>